<dbReference type="SUPFAM" id="SSF48371">
    <property type="entry name" value="ARM repeat"/>
    <property type="match status" value="1"/>
</dbReference>
<sequence>MAQPLKDMINATSVATLADAVATAREGFPRERFVAAALTGLGELELKARVGHVARALHTALDLPFPAAAEVLRAATGHTVLDMWSGWPATDYVAVHGVDHLDEAMATLAVITPFATAEFAVRPYLDRHEDTALKVMRGWAESADEHLRRLASEGTRPRLPWGTRVHWLMSPGPTLPILERLRDDPSEYVRRSVANHVNDIAKDHPDTALAILGRWHAEGGVHTDRVVRHAARGLLRAGHPEALGLIGATHGSGTVASLVVADTVTTGDRIPFTLTVRADAPGPLVLKYAIARDGSHRVFHLAERVAEAAGDTFTLARSHSFRPVTTRAEPPGPRTLHIIVNGKPQATAPFTLLP</sequence>
<dbReference type="OrthoDB" id="9797162at2"/>
<dbReference type="Pfam" id="PF08713">
    <property type="entry name" value="DNA_alkylation"/>
    <property type="match status" value="1"/>
</dbReference>
<evidence type="ECO:0000313" key="2">
    <source>
        <dbReference type="Proteomes" id="UP000190037"/>
    </source>
</evidence>
<organism evidence="1 2">
    <name type="scientific">Embleya scabrispora</name>
    <dbReference type="NCBI Taxonomy" id="159449"/>
    <lineage>
        <taxon>Bacteria</taxon>
        <taxon>Bacillati</taxon>
        <taxon>Actinomycetota</taxon>
        <taxon>Actinomycetes</taxon>
        <taxon>Kitasatosporales</taxon>
        <taxon>Streptomycetaceae</taxon>
        <taxon>Embleya</taxon>
    </lineage>
</organism>
<dbReference type="Proteomes" id="UP000190037">
    <property type="component" value="Unassembled WGS sequence"/>
</dbReference>
<name>A0A1T3NN46_9ACTN</name>
<evidence type="ECO:0008006" key="3">
    <source>
        <dbReference type="Google" id="ProtNLM"/>
    </source>
</evidence>
<dbReference type="EMBL" id="MWQN01000003">
    <property type="protein sequence ID" value="OPC78120.1"/>
    <property type="molecule type" value="Genomic_DNA"/>
</dbReference>
<protein>
    <recommendedName>
        <fullName evidence="3">DNA alkylation repair protein</fullName>
    </recommendedName>
</protein>
<dbReference type="STRING" id="159449.B4N89_38635"/>
<evidence type="ECO:0000313" key="1">
    <source>
        <dbReference type="EMBL" id="OPC78120.1"/>
    </source>
</evidence>
<reference evidence="1 2" key="1">
    <citation type="submission" date="2017-03" db="EMBL/GenBank/DDBJ databases">
        <title>Draft genome sequence of Streptomyces scabrisporus NF3, endophyte isolated from Amphipterygium adstringens.</title>
        <authorList>
            <person name="Vazquez M."/>
            <person name="Ceapa C.D."/>
            <person name="Rodriguez Luna D."/>
            <person name="Sanchez Esquivel S."/>
        </authorList>
    </citation>
    <scope>NUCLEOTIDE SEQUENCE [LARGE SCALE GENOMIC DNA]</scope>
    <source>
        <strain evidence="1 2">NF3</strain>
    </source>
</reference>
<dbReference type="Gene3D" id="1.25.40.290">
    <property type="entry name" value="ARM repeat domains"/>
    <property type="match status" value="1"/>
</dbReference>
<dbReference type="RefSeq" id="WP_078981215.1">
    <property type="nucleotide sequence ID" value="NZ_MWQN01000003.1"/>
</dbReference>
<accession>A0A1T3NN46</accession>
<comment type="caution">
    <text evidence="1">The sequence shown here is derived from an EMBL/GenBank/DDBJ whole genome shotgun (WGS) entry which is preliminary data.</text>
</comment>
<proteinExistence type="predicted"/>
<gene>
    <name evidence="1" type="ORF">B4N89_38635</name>
</gene>
<dbReference type="InterPro" id="IPR014825">
    <property type="entry name" value="DNA_alkylation"/>
</dbReference>
<dbReference type="InterPro" id="IPR016024">
    <property type="entry name" value="ARM-type_fold"/>
</dbReference>
<keyword evidence="2" id="KW-1185">Reference proteome</keyword>
<dbReference type="AlphaFoldDB" id="A0A1T3NN46"/>